<evidence type="ECO:0000256" key="1">
    <source>
        <dbReference type="ARBA" id="ARBA00006484"/>
    </source>
</evidence>
<dbReference type="Pfam" id="PF00106">
    <property type="entry name" value="adh_short"/>
    <property type="match status" value="1"/>
</dbReference>
<dbReference type="PANTHER" id="PTHR44196">
    <property type="entry name" value="DEHYDROGENASE/REDUCTASE SDR FAMILY MEMBER 7B"/>
    <property type="match status" value="1"/>
</dbReference>
<evidence type="ECO:0000259" key="4">
    <source>
        <dbReference type="SMART" id="SM00822"/>
    </source>
</evidence>
<dbReference type="PRINTS" id="PR00081">
    <property type="entry name" value="GDHRDH"/>
</dbReference>
<dbReference type="InterPro" id="IPR036291">
    <property type="entry name" value="NAD(P)-bd_dom_sf"/>
</dbReference>
<dbReference type="RefSeq" id="WP_036488451.1">
    <property type="nucleotide sequence ID" value="NZ_LVVZ01000014.1"/>
</dbReference>
<sequence>MSEIKGKCVIITGASRGIGAATARYLAEQGAKVVLAARNSEAIGDLAQEIIATGGDASAFPCDVSDYDEVAALVQHCLDTFGKIDVLVNNAGVIEPIAPLIESDPHEWSKVVDINLKGVYYAIRSAAPHMVKQGSGTIINISSGAAYMPLDGWSQYCTTKAGVLMLTQSGHHELAAQGVRVMGLSPGTVATNMQVTIKASGINPVSQMDPSVDIPAKWVAKAIAFLIGPGGDDYVGRDFSLKTDEGRVAVGLPGLAG</sequence>
<dbReference type="PRINTS" id="PR00080">
    <property type="entry name" value="SDRFAMILY"/>
</dbReference>
<dbReference type="AlphaFoldDB" id="A0A1U7JHW2"/>
<dbReference type="SMART" id="SM00822">
    <property type="entry name" value="PKS_KR"/>
    <property type="match status" value="1"/>
</dbReference>
<keyword evidence="6" id="KW-1185">Reference proteome</keyword>
<evidence type="ECO:0000256" key="3">
    <source>
        <dbReference type="RuleBase" id="RU000363"/>
    </source>
</evidence>
<keyword evidence="2" id="KW-0560">Oxidoreductase</keyword>
<dbReference type="Gene3D" id="3.40.50.720">
    <property type="entry name" value="NAD(P)-binding Rossmann-like Domain"/>
    <property type="match status" value="1"/>
</dbReference>
<feature type="domain" description="Ketoreductase" evidence="4">
    <location>
        <begin position="7"/>
        <end position="172"/>
    </location>
</feature>
<dbReference type="EMBL" id="LVVZ01000014">
    <property type="protein sequence ID" value="OKL44319.1"/>
    <property type="molecule type" value="Genomic_DNA"/>
</dbReference>
<dbReference type="GO" id="GO:0016020">
    <property type="term" value="C:membrane"/>
    <property type="evidence" value="ECO:0007669"/>
    <property type="project" value="TreeGrafter"/>
</dbReference>
<evidence type="ECO:0000313" key="6">
    <source>
        <dbReference type="Proteomes" id="UP000185783"/>
    </source>
</evidence>
<dbReference type="PROSITE" id="PS00061">
    <property type="entry name" value="ADH_SHORT"/>
    <property type="match status" value="1"/>
</dbReference>
<dbReference type="PANTHER" id="PTHR44196:SF1">
    <property type="entry name" value="DEHYDROGENASE_REDUCTASE SDR FAMILY MEMBER 7B"/>
    <property type="match status" value="1"/>
</dbReference>
<protein>
    <submittedName>
        <fullName evidence="5">Short-chain dehydrogenase</fullName>
    </submittedName>
</protein>
<comment type="caution">
    <text evidence="5">The sequence shown here is derived from an EMBL/GenBank/DDBJ whole genome shotgun (WGS) entry which is preliminary data.</text>
</comment>
<dbReference type="FunFam" id="3.40.50.720:FF:000084">
    <property type="entry name" value="Short-chain dehydrogenase reductase"/>
    <property type="match status" value="1"/>
</dbReference>
<name>A0A1U7JHW2_9HYPH</name>
<evidence type="ECO:0000256" key="2">
    <source>
        <dbReference type="ARBA" id="ARBA00023002"/>
    </source>
</evidence>
<dbReference type="InterPro" id="IPR020904">
    <property type="entry name" value="Sc_DH/Rdtase_CS"/>
</dbReference>
<dbReference type="GO" id="GO:0016491">
    <property type="term" value="F:oxidoreductase activity"/>
    <property type="evidence" value="ECO:0007669"/>
    <property type="project" value="UniProtKB-KW"/>
</dbReference>
<organism evidence="5 6">
    <name type="scientific">Pseudovibrio exalbescens</name>
    <dbReference type="NCBI Taxonomy" id="197461"/>
    <lineage>
        <taxon>Bacteria</taxon>
        <taxon>Pseudomonadati</taxon>
        <taxon>Pseudomonadota</taxon>
        <taxon>Alphaproteobacteria</taxon>
        <taxon>Hyphomicrobiales</taxon>
        <taxon>Stappiaceae</taxon>
        <taxon>Pseudovibrio</taxon>
    </lineage>
</organism>
<dbReference type="CDD" id="cd05233">
    <property type="entry name" value="SDR_c"/>
    <property type="match status" value="1"/>
</dbReference>
<gene>
    <name evidence="5" type="ORF">A3843_07905</name>
</gene>
<dbReference type="InterPro" id="IPR002347">
    <property type="entry name" value="SDR_fam"/>
</dbReference>
<dbReference type="Proteomes" id="UP000185783">
    <property type="component" value="Unassembled WGS sequence"/>
</dbReference>
<reference evidence="5 6" key="1">
    <citation type="submission" date="2016-03" db="EMBL/GenBank/DDBJ databases">
        <title>Genome sequence of Nesiotobacter sp. nov., a moderately halophilic alphaproteobacterium isolated from the Yellow Sea, China.</title>
        <authorList>
            <person name="Zhang G."/>
            <person name="Zhang R."/>
        </authorList>
    </citation>
    <scope>NUCLEOTIDE SEQUENCE [LARGE SCALE GENOMIC DNA]</scope>
    <source>
        <strain evidence="5 6">WB1-6</strain>
    </source>
</reference>
<comment type="similarity">
    <text evidence="1 3">Belongs to the short-chain dehydrogenases/reductases (SDR) family.</text>
</comment>
<proteinExistence type="inferred from homology"/>
<dbReference type="STRING" id="197461.A3843_07905"/>
<dbReference type="InterPro" id="IPR057326">
    <property type="entry name" value="KR_dom"/>
</dbReference>
<evidence type="ECO:0000313" key="5">
    <source>
        <dbReference type="EMBL" id="OKL44319.1"/>
    </source>
</evidence>
<accession>A0A1U7JHW2</accession>
<dbReference type="SUPFAM" id="SSF51735">
    <property type="entry name" value="NAD(P)-binding Rossmann-fold domains"/>
    <property type="match status" value="1"/>
</dbReference>